<evidence type="ECO:0000259" key="1">
    <source>
        <dbReference type="Pfam" id="PF00561"/>
    </source>
</evidence>
<dbReference type="EMBL" id="JAUSVK010000001">
    <property type="protein sequence ID" value="MDQ0390970.1"/>
    <property type="molecule type" value="Genomic_DNA"/>
</dbReference>
<dbReference type="InterPro" id="IPR000073">
    <property type="entry name" value="AB_hydrolase_1"/>
</dbReference>
<comment type="caution">
    <text evidence="2">The sequence shown here is derived from an EMBL/GenBank/DDBJ whole genome shotgun (WGS) entry which is preliminary data.</text>
</comment>
<dbReference type="InterPro" id="IPR029058">
    <property type="entry name" value="AB_hydrolase_fold"/>
</dbReference>
<sequence>MASIAGGAIVADVRGDGFPVVMVHGLGGTSNTYQPQMAVLANYRVVRPDLPGSGRSPVPFERLSIEWLAEAVISGLDSLGIRRAHVVGHSLGTLVCQRIAAETPDRVASLTLFGALTAPPDAARNGLIERAKKARSEGMEAIADQIIANTLSPSTHAEKPEAVAFVRESVMRQPAEGYAKTCEALSAAQPAEWSRIKAPTLLVTGDADPVAPVSMAQILSERIAGARLCVVERCGHWVTIERAQESNRRLAAFLQQHGS</sequence>
<dbReference type="Proteomes" id="UP001237448">
    <property type="component" value="Unassembled WGS sequence"/>
</dbReference>
<name>A0ABU0F8N0_9HYPH</name>
<dbReference type="RefSeq" id="WP_307422569.1">
    <property type="nucleotide sequence ID" value="NZ_JAUSVK010000001.1"/>
</dbReference>
<evidence type="ECO:0000313" key="2">
    <source>
        <dbReference type="EMBL" id="MDQ0390970.1"/>
    </source>
</evidence>
<dbReference type="Gene3D" id="3.40.50.1820">
    <property type="entry name" value="alpha/beta hydrolase"/>
    <property type="match status" value="1"/>
</dbReference>
<proteinExistence type="predicted"/>
<organism evidence="2 3">
    <name type="scientific">Labrys monachus</name>
    <dbReference type="NCBI Taxonomy" id="217067"/>
    <lineage>
        <taxon>Bacteria</taxon>
        <taxon>Pseudomonadati</taxon>
        <taxon>Pseudomonadota</taxon>
        <taxon>Alphaproteobacteria</taxon>
        <taxon>Hyphomicrobiales</taxon>
        <taxon>Xanthobacteraceae</taxon>
        <taxon>Labrys</taxon>
    </lineage>
</organism>
<reference evidence="2 3" key="1">
    <citation type="submission" date="2023-07" db="EMBL/GenBank/DDBJ databases">
        <title>Genomic Encyclopedia of Type Strains, Phase IV (KMG-IV): sequencing the most valuable type-strain genomes for metagenomic binning, comparative biology and taxonomic classification.</title>
        <authorList>
            <person name="Goeker M."/>
        </authorList>
    </citation>
    <scope>NUCLEOTIDE SEQUENCE [LARGE SCALE GENOMIC DNA]</scope>
    <source>
        <strain evidence="2 3">DSM 5896</strain>
    </source>
</reference>
<dbReference type="SUPFAM" id="SSF53474">
    <property type="entry name" value="alpha/beta-Hydrolases"/>
    <property type="match status" value="1"/>
</dbReference>
<dbReference type="InterPro" id="IPR050266">
    <property type="entry name" value="AB_hydrolase_sf"/>
</dbReference>
<feature type="domain" description="AB hydrolase-1" evidence="1">
    <location>
        <begin position="19"/>
        <end position="242"/>
    </location>
</feature>
<dbReference type="Pfam" id="PF00561">
    <property type="entry name" value="Abhydrolase_1"/>
    <property type="match status" value="1"/>
</dbReference>
<gene>
    <name evidence="2" type="ORF">J3R73_000762</name>
</gene>
<dbReference type="PRINTS" id="PR00111">
    <property type="entry name" value="ABHYDROLASE"/>
</dbReference>
<evidence type="ECO:0000313" key="3">
    <source>
        <dbReference type="Proteomes" id="UP001237448"/>
    </source>
</evidence>
<keyword evidence="3" id="KW-1185">Reference proteome</keyword>
<dbReference type="PANTHER" id="PTHR43798">
    <property type="entry name" value="MONOACYLGLYCEROL LIPASE"/>
    <property type="match status" value="1"/>
</dbReference>
<accession>A0ABU0F8N0</accession>
<dbReference type="PANTHER" id="PTHR43798:SF5">
    <property type="entry name" value="MONOACYLGLYCEROL LIPASE ABHD6"/>
    <property type="match status" value="1"/>
</dbReference>
<protein>
    <submittedName>
        <fullName evidence="2">Pimeloyl-ACP methyl ester carboxylesterase</fullName>
    </submittedName>
</protein>